<dbReference type="Pfam" id="PF09586">
    <property type="entry name" value="YfhO"/>
    <property type="match status" value="1"/>
</dbReference>
<feature type="transmembrane region" description="Helical" evidence="1">
    <location>
        <begin position="392"/>
        <end position="413"/>
    </location>
</feature>
<feature type="transmembrane region" description="Helical" evidence="1">
    <location>
        <begin position="837"/>
        <end position="857"/>
    </location>
</feature>
<keyword evidence="1" id="KW-0472">Membrane</keyword>
<accession>A0ABW3PHD0</accession>
<dbReference type="RefSeq" id="WP_121977035.1">
    <property type="nucleotide sequence ID" value="NZ_JBHTLH010000032.1"/>
</dbReference>
<feature type="transmembrane region" description="Helical" evidence="1">
    <location>
        <begin position="461"/>
        <end position="479"/>
    </location>
</feature>
<feature type="transmembrane region" description="Helical" evidence="1">
    <location>
        <begin position="62"/>
        <end position="86"/>
    </location>
</feature>
<keyword evidence="1" id="KW-1133">Transmembrane helix</keyword>
<proteinExistence type="predicted"/>
<dbReference type="PANTHER" id="PTHR38454:SF1">
    <property type="entry name" value="INTEGRAL MEMBRANE PROTEIN"/>
    <property type="match status" value="1"/>
</dbReference>
<dbReference type="EMBL" id="JBHTLH010000032">
    <property type="protein sequence ID" value="MFD1125538.1"/>
    <property type="molecule type" value="Genomic_DNA"/>
</dbReference>
<reference evidence="3" key="1">
    <citation type="journal article" date="2019" name="Int. J. Syst. Evol. Microbiol.">
        <title>The Global Catalogue of Microorganisms (GCM) 10K type strain sequencing project: providing services to taxonomists for standard genome sequencing and annotation.</title>
        <authorList>
            <consortium name="The Broad Institute Genomics Platform"/>
            <consortium name="The Broad Institute Genome Sequencing Center for Infectious Disease"/>
            <person name="Wu L."/>
            <person name="Ma J."/>
        </authorList>
    </citation>
    <scope>NUCLEOTIDE SEQUENCE [LARGE SCALE GENOMIC DNA]</scope>
    <source>
        <strain evidence="3">CCUG 71848</strain>
    </source>
</reference>
<evidence type="ECO:0000313" key="3">
    <source>
        <dbReference type="Proteomes" id="UP001597156"/>
    </source>
</evidence>
<dbReference type="Proteomes" id="UP001597156">
    <property type="component" value="Unassembled WGS sequence"/>
</dbReference>
<gene>
    <name evidence="2" type="ORF">ACFQ22_09265</name>
</gene>
<dbReference type="InterPro" id="IPR018580">
    <property type="entry name" value="Uncharacterised_YfhO"/>
</dbReference>
<dbReference type="PANTHER" id="PTHR38454">
    <property type="entry name" value="INTEGRAL MEMBRANE PROTEIN-RELATED"/>
    <property type="match status" value="1"/>
</dbReference>
<name>A0ABW3PHD0_9LACO</name>
<evidence type="ECO:0000256" key="1">
    <source>
        <dbReference type="SAM" id="Phobius"/>
    </source>
</evidence>
<feature type="transmembrane region" description="Helical" evidence="1">
    <location>
        <begin position="134"/>
        <end position="154"/>
    </location>
</feature>
<comment type="caution">
    <text evidence="2">The sequence shown here is derived from an EMBL/GenBank/DDBJ whole genome shotgun (WGS) entry which is preliminary data.</text>
</comment>
<feature type="transmembrane region" description="Helical" evidence="1">
    <location>
        <begin position="362"/>
        <end position="380"/>
    </location>
</feature>
<feature type="transmembrane region" description="Helical" evidence="1">
    <location>
        <begin position="185"/>
        <end position="217"/>
    </location>
</feature>
<feature type="transmembrane region" description="Helical" evidence="1">
    <location>
        <begin position="433"/>
        <end position="452"/>
    </location>
</feature>
<feature type="transmembrane region" description="Helical" evidence="1">
    <location>
        <begin position="334"/>
        <end position="356"/>
    </location>
</feature>
<evidence type="ECO:0000313" key="2">
    <source>
        <dbReference type="EMBL" id="MFD1125538.1"/>
    </source>
</evidence>
<keyword evidence="1" id="KW-0812">Transmembrane</keyword>
<feature type="transmembrane region" description="Helical" evidence="1">
    <location>
        <begin position="15"/>
        <end position="37"/>
    </location>
</feature>
<feature type="transmembrane region" description="Helical" evidence="1">
    <location>
        <begin position="305"/>
        <end position="322"/>
    </location>
</feature>
<feature type="transmembrane region" description="Helical" evidence="1">
    <location>
        <begin position="240"/>
        <end position="263"/>
    </location>
</feature>
<keyword evidence="3" id="KW-1185">Reference proteome</keyword>
<feature type="transmembrane region" description="Helical" evidence="1">
    <location>
        <begin position="106"/>
        <end position="127"/>
    </location>
</feature>
<organism evidence="2 3">
    <name type="scientific">Lentilactobacillus raoultii</name>
    <dbReference type="NCBI Taxonomy" id="1987503"/>
    <lineage>
        <taxon>Bacteria</taxon>
        <taxon>Bacillati</taxon>
        <taxon>Bacillota</taxon>
        <taxon>Bacilli</taxon>
        <taxon>Lactobacillales</taxon>
        <taxon>Lactobacillaceae</taxon>
        <taxon>Lentilactobacillus</taxon>
    </lineage>
</organism>
<protein>
    <submittedName>
        <fullName evidence="2">YfhO family protein</fullName>
    </submittedName>
</protein>
<sequence length="873" mass="99267">MLTKTPSKHHVKYKLTAILLPILVMTLLFMIIGIAPFGSKNLLISDLSTQYLQFFAELRRQLLHLSFSSYSFLISIGDSLVPVYAYYLLSPLNLIVVFFDPAHLPIAIDLIIWLKIILCSWSMTWFLSHKYGQFDLMTICGGLAYGLCGFVSMYFYDLMWLDALILLPIMVAGLEKLVGQCKPWLYVFGLTAIILTNYYMGYIICVFSLGYFVYLLIKAQPAGVALMHHIKDRRGQIGRFLWYSLLSGMLSAIVLVPTAISMMSTGKKELHLRNFALKGAFGPSFTVNLGFGGNDFTGRLVHNPSMFTGSLFIILGIAYFFSKRISSRNKQATAYLLGGIFLGMWLLPLNTAWHLFQRPAGFPFRMVFLFSFVLIMIAYEGYLKKIFEETKLILISTGALGIAISIGYLWANLFSEKMTPFKFTTPQLFVNNFIYVLVLGFLVVTAIAIITLTDRQLSSRVILSGILIFELMLNFFVATRDAPFVNQHQFEKRYYQSEQAIRRVQRLKFTQNKFYRLLVMDHPYRDIYQIPYSGYNDSLLFENHGISSYSSTLNSHTQHVLANLGFSSRNIRRIDMLGGSVVTNYLFGIKYNYIIGQHSQELIIRPNTAQLGFMANQRIQTLRYQPNQIFKNLNALVQAESGTRQQYLYRPKVTGYQQSLVKGVYHYRLQLRATTSGPHYLYIPKVRLYHVAFWVNGAKLSNTYSGLGTEMIPIGNLQKGQLTTVRLHATKRLKAMPQIAAGVDLKKFTAATAQFKHHQFDLQDARNINRHGGHFRGTVTVSRRNRTLLMSFPYDQGWTLHVDGHPHKLIKVADGLIGAKLTPGKHRLAFNYHIRGLALGALISCLAVVLLIGSGICQKKRSVFVKHLHYPSK</sequence>